<dbReference type="CDD" id="cd00180">
    <property type="entry name" value="PKc"/>
    <property type="match status" value="1"/>
</dbReference>
<protein>
    <recommendedName>
        <fullName evidence="6">Protein kinase domain-containing protein</fullName>
    </recommendedName>
</protein>
<dbReference type="GO" id="GO:0005634">
    <property type="term" value="C:nucleus"/>
    <property type="evidence" value="ECO:0007669"/>
    <property type="project" value="TreeGrafter"/>
</dbReference>
<keyword evidence="3" id="KW-0418">Kinase</keyword>
<feature type="domain" description="Protein kinase" evidence="6">
    <location>
        <begin position="44"/>
        <end position="379"/>
    </location>
</feature>
<evidence type="ECO:0000256" key="1">
    <source>
        <dbReference type="ARBA" id="ARBA00022679"/>
    </source>
</evidence>
<evidence type="ECO:0000256" key="4">
    <source>
        <dbReference type="ARBA" id="ARBA00022840"/>
    </source>
</evidence>
<dbReference type="Gene3D" id="3.30.200.20">
    <property type="entry name" value="Phosphorylase Kinase, domain 1"/>
    <property type="match status" value="1"/>
</dbReference>
<evidence type="ECO:0000256" key="2">
    <source>
        <dbReference type="ARBA" id="ARBA00022741"/>
    </source>
</evidence>
<dbReference type="SUPFAM" id="SSF56112">
    <property type="entry name" value="Protein kinase-like (PK-like)"/>
    <property type="match status" value="1"/>
</dbReference>
<dbReference type="InterPro" id="IPR017441">
    <property type="entry name" value="Protein_kinase_ATP_BS"/>
</dbReference>
<dbReference type="Proteomes" id="UP000676310">
    <property type="component" value="Unassembled WGS sequence"/>
</dbReference>
<evidence type="ECO:0000259" key="6">
    <source>
        <dbReference type="PROSITE" id="PS50011"/>
    </source>
</evidence>
<keyword evidence="4 5" id="KW-0067">ATP-binding</keyword>
<dbReference type="OrthoDB" id="4062651at2759"/>
<dbReference type="GO" id="GO:0110031">
    <property type="term" value="P:negative regulation of G2/MI transition of meiotic cell cycle"/>
    <property type="evidence" value="ECO:0007669"/>
    <property type="project" value="TreeGrafter"/>
</dbReference>
<evidence type="ECO:0000313" key="7">
    <source>
        <dbReference type="EMBL" id="CAG5159602.1"/>
    </source>
</evidence>
<dbReference type="GO" id="GO:0005524">
    <property type="term" value="F:ATP binding"/>
    <property type="evidence" value="ECO:0007669"/>
    <property type="project" value="UniProtKB-UniRule"/>
</dbReference>
<dbReference type="PANTHER" id="PTHR11042">
    <property type="entry name" value="EUKARYOTIC TRANSLATION INITIATION FACTOR 2-ALPHA KINASE EIF2-ALPHA KINASE -RELATED"/>
    <property type="match status" value="1"/>
</dbReference>
<comment type="caution">
    <text evidence="7">The sequence shown here is derived from an EMBL/GenBank/DDBJ whole genome shotgun (WGS) entry which is preliminary data.</text>
</comment>
<dbReference type="Gene3D" id="1.10.510.10">
    <property type="entry name" value="Transferase(Phosphotransferase) domain 1"/>
    <property type="match status" value="1"/>
</dbReference>
<keyword evidence="2 5" id="KW-0547">Nucleotide-binding</keyword>
<feature type="binding site" evidence="5">
    <location>
        <position position="71"/>
    </location>
    <ligand>
        <name>ATP</name>
        <dbReference type="ChEBI" id="CHEBI:30616"/>
    </ligand>
</feature>
<keyword evidence="1" id="KW-0808">Transferase</keyword>
<dbReference type="GO" id="GO:0005737">
    <property type="term" value="C:cytoplasm"/>
    <property type="evidence" value="ECO:0007669"/>
    <property type="project" value="TreeGrafter"/>
</dbReference>
<accession>A0A8J2I560</accession>
<dbReference type="AlphaFoldDB" id="A0A8J2I560"/>
<proteinExistence type="predicted"/>
<dbReference type="PANTHER" id="PTHR11042:SF190">
    <property type="entry name" value="MITOSIS INHIBITOR PROTEIN KINASE MIK1"/>
    <property type="match status" value="1"/>
</dbReference>
<organism evidence="7 8">
    <name type="scientific">Alternaria atra</name>
    <dbReference type="NCBI Taxonomy" id="119953"/>
    <lineage>
        <taxon>Eukaryota</taxon>
        <taxon>Fungi</taxon>
        <taxon>Dikarya</taxon>
        <taxon>Ascomycota</taxon>
        <taxon>Pezizomycotina</taxon>
        <taxon>Dothideomycetes</taxon>
        <taxon>Pleosporomycetidae</taxon>
        <taxon>Pleosporales</taxon>
        <taxon>Pleosporineae</taxon>
        <taxon>Pleosporaceae</taxon>
        <taxon>Alternaria</taxon>
        <taxon>Alternaria sect. Ulocladioides</taxon>
    </lineage>
</organism>
<dbReference type="InterPro" id="IPR050339">
    <property type="entry name" value="CC_SR_Kinase"/>
</dbReference>
<evidence type="ECO:0000256" key="3">
    <source>
        <dbReference type="ARBA" id="ARBA00022777"/>
    </source>
</evidence>
<evidence type="ECO:0000256" key="5">
    <source>
        <dbReference type="PROSITE-ProRule" id="PRU10141"/>
    </source>
</evidence>
<dbReference type="InterPro" id="IPR011009">
    <property type="entry name" value="Kinase-like_dom_sf"/>
</dbReference>
<dbReference type="GeneID" id="67017436"/>
<dbReference type="PROSITE" id="PS00107">
    <property type="entry name" value="PROTEIN_KINASE_ATP"/>
    <property type="match status" value="1"/>
</dbReference>
<dbReference type="RefSeq" id="XP_043169190.1">
    <property type="nucleotide sequence ID" value="XM_043313255.1"/>
</dbReference>
<dbReference type="GO" id="GO:0004713">
    <property type="term" value="F:protein tyrosine kinase activity"/>
    <property type="evidence" value="ECO:0007669"/>
    <property type="project" value="TreeGrafter"/>
</dbReference>
<dbReference type="PROSITE" id="PS50011">
    <property type="entry name" value="PROTEIN_KINASE_DOM"/>
    <property type="match status" value="1"/>
</dbReference>
<sequence length="461" mass="52204">MTSNRDGDPSHALDTNNELAIAAWNRKFGGPSWVELTFSDEEPFTSVRKLGVGGNSTVHETHVDGIPLALKKIYTRKKPTKHILREIEILGRLSKKRHRHIVSLIGSYQHKQRVGFDTVLLIWPVARTDLAKVLGNLKSLTTLLYVHTKAADCARENKEDPEKCTTGYQSAIQEAMDPLSFLATARSKPLSTIEESAWELTNDCRRRIRCSVGCIAEAIANLHQNNIRHKDLKPSQILISSDGLWLTDFGWPADMSDVNSSVTSGGDFMTLKYHAPERANKRPCGRAEDIFGLGCIYLEMSYAMLQSPKVLFHPWSVPGFSFQGDLDQVVFWLLPLIEHYKEVSLRWIVLLRDLLAHEQKTRPAANTILNRIRTINQNFPGLVDTCCHQPLPAETKRPIGSILQTHGPEIARHIDQQVEEYVSIAKDYELSEFRSTDFIEAQFLTLMRNIYEIVSNAQHEL</sequence>
<dbReference type="InterPro" id="IPR000719">
    <property type="entry name" value="Prot_kinase_dom"/>
</dbReference>
<dbReference type="Pfam" id="PF00069">
    <property type="entry name" value="Pkinase"/>
    <property type="match status" value="1"/>
</dbReference>
<evidence type="ECO:0000313" key="8">
    <source>
        <dbReference type="Proteomes" id="UP000676310"/>
    </source>
</evidence>
<keyword evidence="8" id="KW-1185">Reference proteome</keyword>
<dbReference type="EMBL" id="CAJRGZ010000019">
    <property type="protein sequence ID" value="CAG5159602.1"/>
    <property type="molecule type" value="Genomic_DNA"/>
</dbReference>
<reference evidence="7" key="1">
    <citation type="submission" date="2021-05" db="EMBL/GenBank/DDBJ databases">
        <authorList>
            <person name="Stam R."/>
        </authorList>
    </citation>
    <scope>NUCLEOTIDE SEQUENCE</scope>
    <source>
        <strain evidence="7">CS162</strain>
    </source>
</reference>
<name>A0A8J2I560_9PLEO</name>
<gene>
    <name evidence="7" type="ORF">ALTATR162_LOCUS5636</name>
</gene>